<protein>
    <submittedName>
        <fullName evidence="1">Hypothetical conserved protein</fullName>
    </submittedName>
</protein>
<dbReference type="PANTHER" id="PTHR43737">
    <property type="entry name" value="BLL7424 PROTEIN"/>
    <property type="match status" value="1"/>
</dbReference>
<dbReference type="PANTHER" id="PTHR43737:SF1">
    <property type="entry name" value="DUF1501 DOMAIN-CONTAINING PROTEIN"/>
    <property type="match status" value="1"/>
</dbReference>
<dbReference type="EMBL" id="AP011706">
    <property type="protein sequence ID" value="BAL54995.1"/>
    <property type="molecule type" value="Genomic_DNA"/>
</dbReference>
<name>H5SFQ9_9BACT</name>
<dbReference type="InterPro" id="IPR010869">
    <property type="entry name" value="DUF1501"/>
</dbReference>
<proteinExistence type="predicted"/>
<organism evidence="1">
    <name type="scientific">uncultured Planctomycetota bacterium</name>
    <dbReference type="NCBI Taxonomy" id="120965"/>
    <lineage>
        <taxon>Bacteria</taxon>
        <taxon>Pseudomonadati</taxon>
        <taxon>Planctomycetota</taxon>
        <taxon>environmental samples</taxon>
    </lineage>
</organism>
<dbReference type="InterPro" id="IPR017850">
    <property type="entry name" value="Alkaline_phosphatase_core_sf"/>
</dbReference>
<accession>H5SFQ9</accession>
<reference evidence="1" key="2">
    <citation type="journal article" date="2012" name="PLoS ONE">
        <title>A Deeply Branching Thermophilic Bacterium with an Ancient Acetyl-CoA Pathway Dominates a Subsurface Ecosystem.</title>
        <authorList>
            <person name="Takami H."/>
            <person name="Noguchi H."/>
            <person name="Takaki Y."/>
            <person name="Uchiyama I."/>
            <person name="Toyoda A."/>
            <person name="Nishi S."/>
            <person name="Chee G.-J."/>
            <person name="Arai W."/>
            <person name="Nunoura T."/>
            <person name="Itoh T."/>
            <person name="Hattori M."/>
            <person name="Takai K."/>
        </authorList>
    </citation>
    <scope>NUCLEOTIDE SEQUENCE</scope>
</reference>
<dbReference type="SUPFAM" id="SSF53649">
    <property type="entry name" value="Alkaline phosphatase-like"/>
    <property type="match status" value="1"/>
</dbReference>
<dbReference type="AlphaFoldDB" id="H5SFQ9"/>
<reference evidence="1" key="1">
    <citation type="journal article" date="2005" name="Environ. Microbiol.">
        <title>Genetic and functional properties of uncultivated thermophilic crenarchaeotes from a subsurface gold mine as revealed by analysis of genome fragments.</title>
        <authorList>
            <person name="Nunoura T."/>
            <person name="Hirayama H."/>
            <person name="Takami H."/>
            <person name="Oida H."/>
            <person name="Nishi S."/>
            <person name="Shimamura S."/>
            <person name="Suzuki Y."/>
            <person name="Inagaki F."/>
            <person name="Takai K."/>
            <person name="Nealson K.H."/>
            <person name="Horikoshi K."/>
        </authorList>
    </citation>
    <scope>NUCLEOTIDE SEQUENCE</scope>
</reference>
<sequence>MHYRNFEILQNRHGPILDQVLSALLDDLHQRGLLEETLVVAVGEFGRTPIINDKIGRDHWEHCYCAVLAGGGVRGGLVFGESDERGERPRAYPCTPADLHATVLATLGITPEQARNLNLPTDGHVLEPLLS</sequence>
<dbReference type="Pfam" id="PF07394">
    <property type="entry name" value="DUF1501"/>
    <property type="match status" value="1"/>
</dbReference>
<gene>
    <name evidence="1" type="ORF">HGMM_F22C11C10</name>
</gene>
<evidence type="ECO:0000313" key="1">
    <source>
        <dbReference type="EMBL" id="BAL54995.1"/>
    </source>
</evidence>